<accession>A0A434A2Z7</accession>
<evidence type="ECO:0000313" key="1">
    <source>
        <dbReference type="EMBL" id="RUT68697.1"/>
    </source>
</evidence>
<evidence type="ECO:0000313" key="2">
    <source>
        <dbReference type="Proteomes" id="UP000288102"/>
    </source>
</evidence>
<keyword evidence="2" id="KW-1185">Reference proteome</keyword>
<proteinExistence type="predicted"/>
<dbReference type="RefSeq" id="WP_127340137.1">
    <property type="nucleotide sequence ID" value="NZ_QWDM01000015.1"/>
</dbReference>
<name>A0A434A2Z7_9FLAO</name>
<protein>
    <submittedName>
        <fullName evidence="1">Uncharacterized protein</fullName>
    </submittedName>
</protein>
<organism evidence="1 2">
    <name type="scientific">Flavobacterium cupreum</name>
    <dbReference type="NCBI Taxonomy" id="2133766"/>
    <lineage>
        <taxon>Bacteria</taxon>
        <taxon>Pseudomonadati</taxon>
        <taxon>Bacteroidota</taxon>
        <taxon>Flavobacteriia</taxon>
        <taxon>Flavobacteriales</taxon>
        <taxon>Flavobacteriaceae</taxon>
        <taxon>Flavobacterium</taxon>
    </lineage>
</organism>
<gene>
    <name evidence="1" type="ORF">D0817_20265</name>
</gene>
<dbReference type="AlphaFoldDB" id="A0A434A2Z7"/>
<dbReference type="EMBL" id="QWDM01000015">
    <property type="protein sequence ID" value="RUT68697.1"/>
    <property type="molecule type" value="Genomic_DNA"/>
</dbReference>
<sequence>MFEQSQVSYLIYKNRTDIVPEDPSNPLRIEFEEWLSLGNYLTMFEGTPGEVNPIKVPQYLIGLQVLISDLRIRAKTAVIENEKPIINNVYVLTQCELNEIKYQLAKGLISDPDLELYFENEADLFGVSLAQHKANIIAEFEASDLNYKIFMMLIEMCRTKIQKLIRDFEFAKADDAQFVMQSFVDIDSAKASMDYILGL</sequence>
<comment type="caution">
    <text evidence="1">The sequence shown here is derived from an EMBL/GenBank/DDBJ whole genome shotgun (WGS) entry which is preliminary data.</text>
</comment>
<reference evidence="2" key="1">
    <citation type="journal article" date="2019" name="Syst. Appl. Microbiol.">
        <title>Flavobacterium circumlabens sp. nov. and Flavobacterium cupreum sp. nov., two psychrotrophic species isolated from Antarctic environmental samples.</title>
        <authorList>
            <person name="Kralova S."/>
            <person name="Busse H.-J."/>
            <person name="Svec P."/>
            <person name="Maslanova I."/>
            <person name="Stankova E."/>
            <person name="Bartak M."/>
            <person name="Sedlacek I."/>
        </authorList>
    </citation>
    <scope>NUCLEOTIDE SEQUENCE [LARGE SCALE GENOMIC DNA]</scope>
    <source>
        <strain evidence="2">CCM 8825</strain>
    </source>
</reference>
<dbReference type="Proteomes" id="UP000288102">
    <property type="component" value="Unassembled WGS sequence"/>
</dbReference>